<proteinExistence type="predicted"/>
<accession>A0AAF0CFT2</accession>
<keyword evidence="1" id="KW-1133">Transmembrane helix</keyword>
<sequence>MKPIVLRHLIIGLLVLTGIFHLAVALLNAAPGLGWSLTAFGVIYTGLSFYVRRDVHMKKKPKKGHINGRTAIIVTMAVCATGLALGGSNYIQNGGPLALPIMFAVDIAIIAAGAMWLMKVHTR</sequence>
<dbReference type="Proteomes" id="UP001214043">
    <property type="component" value="Chromosome"/>
</dbReference>
<dbReference type="KEGG" id="hfl:PUV54_15695"/>
<dbReference type="RefSeq" id="WP_274493282.1">
    <property type="nucleotide sequence ID" value="NZ_CP118166.1"/>
</dbReference>
<protein>
    <submittedName>
        <fullName evidence="2">Uncharacterized protein</fullName>
    </submittedName>
</protein>
<name>A0AAF0CFT2_9PROT</name>
<feature type="transmembrane region" description="Helical" evidence="1">
    <location>
        <begin position="97"/>
        <end position="118"/>
    </location>
</feature>
<feature type="transmembrane region" description="Helical" evidence="1">
    <location>
        <begin position="33"/>
        <end position="51"/>
    </location>
</feature>
<reference evidence="2" key="1">
    <citation type="submission" date="2023-02" db="EMBL/GenBank/DDBJ databases">
        <title>Genome sequence of Hyphococcus flavus.</title>
        <authorList>
            <person name="Rong J.-C."/>
            <person name="Zhao Q."/>
            <person name="Yi M."/>
            <person name="Wu J.-Y."/>
        </authorList>
    </citation>
    <scope>NUCLEOTIDE SEQUENCE</scope>
    <source>
        <strain evidence="2">MCCC 1K03223</strain>
    </source>
</reference>
<feature type="transmembrane region" description="Helical" evidence="1">
    <location>
        <begin position="71"/>
        <end position="91"/>
    </location>
</feature>
<keyword evidence="1" id="KW-0812">Transmembrane</keyword>
<keyword evidence="3" id="KW-1185">Reference proteome</keyword>
<evidence type="ECO:0000256" key="1">
    <source>
        <dbReference type="SAM" id="Phobius"/>
    </source>
</evidence>
<dbReference type="EMBL" id="CP118166">
    <property type="protein sequence ID" value="WDI31393.1"/>
    <property type="molecule type" value="Genomic_DNA"/>
</dbReference>
<evidence type="ECO:0000313" key="3">
    <source>
        <dbReference type="Proteomes" id="UP001214043"/>
    </source>
</evidence>
<organism evidence="2 3">
    <name type="scientific">Hyphococcus flavus</name>
    <dbReference type="NCBI Taxonomy" id="1866326"/>
    <lineage>
        <taxon>Bacteria</taxon>
        <taxon>Pseudomonadati</taxon>
        <taxon>Pseudomonadota</taxon>
        <taxon>Alphaproteobacteria</taxon>
        <taxon>Parvularculales</taxon>
        <taxon>Parvularculaceae</taxon>
        <taxon>Hyphococcus</taxon>
    </lineage>
</organism>
<evidence type="ECO:0000313" key="2">
    <source>
        <dbReference type="EMBL" id="WDI31393.1"/>
    </source>
</evidence>
<keyword evidence="1" id="KW-0472">Membrane</keyword>
<dbReference type="AlphaFoldDB" id="A0AAF0CFT2"/>
<feature type="transmembrane region" description="Helical" evidence="1">
    <location>
        <begin position="9"/>
        <end position="27"/>
    </location>
</feature>
<gene>
    <name evidence="2" type="ORF">PUV54_15695</name>
</gene>